<accession>A0A9Q9AG75</accession>
<evidence type="ECO:0000313" key="2">
    <source>
        <dbReference type="Proteomes" id="UP001056384"/>
    </source>
</evidence>
<dbReference type="PANTHER" id="PTHR38790">
    <property type="entry name" value="2EXR DOMAIN-CONTAINING PROTEIN-RELATED"/>
    <property type="match status" value="1"/>
</dbReference>
<organism evidence="1 2">
    <name type="scientific">Septoria linicola</name>
    <dbReference type="NCBI Taxonomy" id="215465"/>
    <lineage>
        <taxon>Eukaryota</taxon>
        <taxon>Fungi</taxon>
        <taxon>Dikarya</taxon>
        <taxon>Ascomycota</taxon>
        <taxon>Pezizomycotina</taxon>
        <taxon>Dothideomycetes</taxon>
        <taxon>Dothideomycetidae</taxon>
        <taxon>Mycosphaerellales</taxon>
        <taxon>Mycosphaerellaceae</taxon>
        <taxon>Septoria</taxon>
    </lineage>
</organism>
<keyword evidence="2" id="KW-1185">Reference proteome</keyword>
<evidence type="ECO:0000313" key="1">
    <source>
        <dbReference type="EMBL" id="USW48517.1"/>
    </source>
</evidence>
<reference evidence="1" key="1">
    <citation type="submission" date="2022-06" db="EMBL/GenBank/DDBJ databases">
        <title>Complete genome sequences of two strains of the flax pathogen Septoria linicola.</title>
        <authorList>
            <person name="Lapalu N."/>
            <person name="Simon A."/>
            <person name="Demenou B."/>
            <person name="Paumier D."/>
            <person name="Guillot M.-P."/>
            <person name="Gout L."/>
            <person name="Valade R."/>
        </authorList>
    </citation>
    <scope>NUCLEOTIDE SEQUENCE</scope>
    <source>
        <strain evidence="1">SE15195</strain>
    </source>
</reference>
<name>A0A9Q9AG75_9PEZI</name>
<dbReference type="EMBL" id="CP099418">
    <property type="protein sequence ID" value="USW48517.1"/>
    <property type="molecule type" value="Genomic_DNA"/>
</dbReference>
<dbReference type="Proteomes" id="UP001056384">
    <property type="component" value="Chromosome 1"/>
</dbReference>
<gene>
    <name evidence="1" type="ORF">Slin15195_G018360</name>
</gene>
<protein>
    <submittedName>
        <fullName evidence="1">Uncharacterized protein</fullName>
    </submittedName>
</protein>
<dbReference type="PANTHER" id="PTHR38790:SF4">
    <property type="entry name" value="2EXR DOMAIN-CONTAINING PROTEIN"/>
    <property type="match status" value="1"/>
</dbReference>
<proteinExistence type="predicted"/>
<dbReference type="AlphaFoldDB" id="A0A9Q9AG75"/>
<sequence>MPRTNHFYTQQHGRRQKVHVDKLAEQQQLAEDGQHDSFVITASVTDTTSVSDAGIFPFLELPAGIRNIIYELVLCGKHIHIGIGYSADYLKKHVVHTVCGDVQDWDIHYATIKCTEVTGRSHPFFARPDVLNLSCPFDDACESRMATRIKQREAGGRDLEDESIQQSLHTIYTEARFLPNAGNTFSFLGVSLAREFIASGACQHSDRITNIQLYGSLHLSDLRDVTSAFKNLQHFKVGILARRFDKPDELEAKYAVRPVAKVEVIVDYDDKGEYATLQSETRQKRREKAAIIGKCLMGTSDDF</sequence>